<feature type="domain" description="CS" evidence="2">
    <location>
        <begin position="1"/>
        <end position="89"/>
    </location>
</feature>
<dbReference type="Proteomes" id="UP001295794">
    <property type="component" value="Unassembled WGS sequence"/>
</dbReference>
<protein>
    <recommendedName>
        <fullName evidence="2">CS domain-containing protein</fullName>
    </recommendedName>
</protein>
<dbReference type="GO" id="GO:0051082">
    <property type="term" value="F:unfolded protein binding"/>
    <property type="evidence" value="ECO:0007669"/>
    <property type="project" value="TreeGrafter"/>
</dbReference>
<dbReference type="EMBL" id="CAVNYO010000419">
    <property type="protein sequence ID" value="CAK5277352.1"/>
    <property type="molecule type" value="Genomic_DNA"/>
</dbReference>
<dbReference type="InterPro" id="IPR007052">
    <property type="entry name" value="CS_dom"/>
</dbReference>
<dbReference type="InterPro" id="IPR039742">
    <property type="entry name" value="Shq1"/>
</dbReference>
<evidence type="ECO:0000259" key="2">
    <source>
        <dbReference type="PROSITE" id="PS51203"/>
    </source>
</evidence>
<sequence length="457" mass="51970">MITPRFECSQTPNTVVINIYCPSVRAADVEIHVDDTLFSLHLNPYFLRLTLPHPVLEDDDSSAKYDAGTGYLNVTLAKANPGQDFPDLDLLSKLLAPRPATQTQPPQIEVLGDEDGGEEVERHLDEVEDLTARTDALSLEREEILRAAENDWQLPQQVPSDDPPISITLTHPYGFLSRYAGYFKHAQHTENEINELGGQAETLSLRERRSRRVQHENAKWDEEHYMADYADDEYIQELMHWVNPRTQGSESFEFSDQEKAALLNLPRREYLSDEAQTRNLYLSLTTILFAAAYEARTTQGDPTPESAWTICILTPIFSALDGPPYSTDPPSSDLIATLVQSYRRSLSFPLFRSFALAEKCRSDVAALFKQGKRAILRCLLETKHILEHHEVYYVYSKIWVEDFCVWVQSCADEATLQDLGRELQSSQISKALIGWDLEELESAALEVQEREPDSDDE</sequence>
<dbReference type="Pfam" id="PF21413">
    <property type="entry name" value="SHQ1-like_CS"/>
    <property type="match status" value="1"/>
</dbReference>
<proteinExistence type="inferred from homology"/>
<accession>A0AAD2HNQ5</accession>
<dbReference type="PANTHER" id="PTHR12967">
    <property type="entry name" value="PROTEIN SHQ1 HOMOLOG"/>
    <property type="match status" value="1"/>
</dbReference>
<gene>
    <name evidence="3" type="ORF">MYCIT1_LOCUS26317</name>
</gene>
<dbReference type="GO" id="GO:0005654">
    <property type="term" value="C:nucleoplasm"/>
    <property type="evidence" value="ECO:0007669"/>
    <property type="project" value="TreeGrafter"/>
</dbReference>
<dbReference type="PROSITE" id="PS51203">
    <property type="entry name" value="CS"/>
    <property type="match status" value="1"/>
</dbReference>
<comment type="similarity">
    <text evidence="1">Belongs to the SHQ1 family.</text>
</comment>
<comment type="caution">
    <text evidence="3">The sequence shown here is derived from an EMBL/GenBank/DDBJ whole genome shotgun (WGS) entry which is preliminary data.</text>
</comment>
<dbReference type="GO" id="GO:0000493">
    <property type="term" value="P:box H/ACA snoRNP assembly"/>
    <property type="evidence" value="ECO:0007669"/>
    <property type="project" value="InterPro"/>
</dbReference>
<dbReference type="AlphaFoldDB" id="A0AAD2HNQ5"/>
<evidence type="ECO:0000313" key="3">
    <source>
        <dbReference type="EMBL" id="CAK5277352.1"/>
    </source>
</evidence>
<name>A0AAD2HNQ5_9AGAR</name>
<evidence type="ECO:0000313" key="4">
    <source>
        <dbReference type="Proteomes" id="UP001295794"/>
    </source>
</evidence>
<dbReference type="InterPro" id="IPR008978">
    <property type="entry name" value="HSP20-like_chaperone"/>
</dbReference>
<dbReference type="CDD" id="cd06463">
    <property type="entry name" value="p23_like"/>
    <property type="match status" value="1"/>
</dbReference>
<dbReference type="PANTHER" id="PTHR12967:SF0">
    <property type="entry name" value="PROTEIN SHQ1 HOMOLOG"/>
    <property type="match status" value="1"/>
</dbReference>
<reference evidence="3" key="1">
    <citation type="submission" date="2023-11" db="EMBL/GenBank/DDBJ databases">
        <authorList>
            <person name="De Vega J J."/>
            <person name="De Vega J J."/>
        </authorList>
    </citation>
    <scope>NUCLEOTIDE SEQUENCE</scope>
</reference>
<dbReference type="SUPFAM" id="SSF49764">
    <property type="entry name" value="HSP20-like chaperones"/>
    <property type="match status" value="1"/>
</dbReference>
<dbReference type="InterPro" id="IPR048696">
    <property type="entry name" value="SHQ1-like_CS"/>
</dbReference>
<dbReference type="InterPro" id="IPR007009">
    <property type="entry name" value="Shq1_C"/>
</dbReference>
<dbReference type="GO" id="GO:0005737">
    <property type="term" value="C:cytoplasm"/>
    <property type="evidence" value="ECO:0007669"/>
    <property type="project" value="TreeGrafter"/>
</dbReference>
<evidence type="ECO:0000256" key="1">
    <source>
        <dbReference type="ARBA" id="ARBA00005607"/>
    </source>
</evidence>
<organism evidence="3 4">
    <name type="scientific">Mycena citricolor</name>
    <dbReference type="NCBI Taxonomy" id="2018698"/>
    <lineage>
        <taxon>Eukaryota</taxon>
        <taxon>Fungi</taxon>
        <taxon>Dikarya</taxon>
        <taxon>Basidiomycota</taxon>
        <taxon>Agaricomycotina</taxon>
        <taxon>Agaricomycetes</taxon>
        <taxon>Agaricomycetidae</taxon>
        <taxon>Agaricales</taxon>
        <taxon>Marasmiineae</taxon>
        <taxon>Mycenaceae</taxon>
        <taxon>Mycena</taxon>
    </lineage>
</organism>
<dbReference type="Gene3D" id="2.60.40.790">
    <property type="match status" value="1"/>
</dbReference>
<keyword evidence="4" id="KW-1185">Reference proteome</keyword>
<dbReference type="Pfam" id="PF04925">
    <property type="entry name" value="SHQ1"/>
    <property type="match status" value="1"/>
</dbReference>